<evidence type="ECO:0000256" key="3">
    <source>
        <dbReference type="ARBA" id="ARBA00006759"/>
    </source>
</evidence>
<dbReference type="GO" id="GO:0070813">
    <property type="term" value="P:hydrogen sulfide metabolic process"/>
    <property type="evidence" value="ECO:0007669"/>
    <property type="project" value="TreeGrafter"/>
</dbReference>
<dbReference type="GO" id="GO:0050313">
    <property type="term" value="F:sulfur dioxygenase activity"/>
    <property type="evidence" value="ECO:0007669"/>
    <property type="project" value="UniProtKB-EC"/>
</dbReference>
<evidence type="ECO:0000256" key="4">
    <source>
        <dbReference type="ARBA" id="ARBA00022723"/>
    </source>
</evidence>
<dbReference type="SUPFAM" id="SSF56281">
    <property type="entry name" value="Metallo-hydrolase/oxidoreductase"/>
    <property type="match status" value="1"/>
</dbReference>
<feature type="domain" description="Metallo-beta-lactamase" evidence="16">
    <location>
        <begin position="18"/>
        <end position="179"/>
    </location>
</feature>
<keyword evidence="5" id="KW-0809">Transit peptide</keyword>
<dbReference type="EC" id="1.13.11.18" evidence="13"/>
<comment type="catalytic activity">
    <reaction evidence="11">
        <text>S-sulfanylglutathione + O2 + H2O = sulfite + glutathione + 2 H(+)</text>
        <dbReference type="Rhea" id="RHEA:12981"/>
        <dbReference type="ChEBI" id="CHEBI:15377"/>
        <dbReference type="ChEBI" id="CHEBI:15378"/>
        <dbReference type="ChEBI" id="CHEBI:15379"/>
        <dbReference type="ChEBI" id="CHEBI:17359"/>
        <dbReference type="ChEBI" id="CHEBI:57925"/>
        <dbReference type="ChEBI" id="CHEBI:58905"/>
        <dbReference type="EC" id="1.13.11.18"/>
    </reaction>
</comment>
<keyword evidence="4" id="KW-0479">Metal-binding</keyword>
<evidence type="ECO:0000256" key="15">
    <source>
        <dbReference type="ARBA" id="ARBA00077964"/>
    </source>
</evidence>
<keyword evidence="8" id="KW-0560">Oxidoreductase</keyword>
<dbReference type="EMBL" id="UYRU01043345">
    <property type="protein sequence ID" value="VDK81465.1"/>
    <property type="molecule type" value="Genomic_DNA"/>
</dbReference>
<evidence type="ECO:0000256" key="9">
    <source>
        <dbReference type="ARBA" id="ARBA00023004"/>
    </source>
</evidence>
<dbReference type="OrthoDB" id="449487at2759"/>
<comment type="cofactor">
    <cofactor evidence="1">
        <name>Fe(2+)</name>
        <dbReference type="ChEBI" id="CHEBI:29033"/>
    </cofactor>
</comment>
<evidence type="ECO:0000256" key="13">
    <source>
        <dbReference type="ARBA" id="ARBA00066686"/>
    </source>
</evidence>
<keyword evidence="18" id="KW-1185">Reference proteome</keyword>
<evidence type="ECO:0000256" key="2">
    <source>
        <dbReference type="ARBA" id="ARBA00004173"/>
    </source>
</evidence>
<dbReference type="PANTHER" id="PTHR43084">
    <property type="entry name" value="PERSULFIDE DIOXYGENASE ETHE1"/>
    <property type="match status" value="1"/>
</dbReference>
<evidence type="ECO:0000256" key="12">
    <source>
        <dbReference type="ARBA" id="ARBA00065219"/>
    </source>
</evidence>
<dbReference type="SMART" id="SM00849">
    <property type="entry name" value="Lactamase_B"/>
    <property type="match status" value="1"/>
</dbReference>
<keyword evidence="9" id="KW-0408">Iron</keyword>
<dbReference type="Pfam" id="PF00753">
    <property type="entry name" value="Lactamase_B"/>
    <property type="match status" value="1"/>
</dbReference>
<evidence type="ECO:0000256" key="10">
    <source>
        <dbReference type="ARBA" id="ARBA00023128"/>
    </source>
</evidence>
<dbReference type="InterPro" id="IPR051682">
    <property type="entry name" value="Mito_Persulfide_Diox"/>
</dbReference>
<evidence type="ECO:0000256" key="14">
    <source>
        <dbReference type="ARBA" id="ARBA00067300"/>
    </source>
</evidence>
<dbReference type="InterPro" id="IPR044528">
    <property type="entry name" value="POD-like_MBL-fold"/>
</dbReference>
<accession>A0A3P6TKF3</accession>
<evidence type="ECO:0000256" key="6">
    <source>
        <dbReference type="ARBA" id="ARBA00022964"/>
    </source>
</evidence>
<dbReference type="Proteomes" id="UP000281553">
    <property type="component" value="Unassembled WGS sequence"/>
</dbReference>
<dbReference type="GO" id="GO:0005739">
    <property type="term" value="C:mitochondrion"/>
    <property type="evidence" value="ECO:0007669"/>
    <property type="project" value="UniProtKB-SubCell"/>
</dbReference>
<organism evidence="17 18">
    <name type="scientific">Dibothriocephalus latus</name>
    <name type="common">Fish tapeworm</name>
    <name type="synonym">Diphyllobothrium latum</name>
    <dbReference type="NCBI Taxonomy" id="60516"/>
    <lineage>
        <taxon>Eukaryota</taxon>
        <taxon>Metazoa</taxon>
        <taxon>Spiralia</taxon>
        <taxon>Lophotrochozoa</taxon>
        <taxon>Platyhelminthes</taxon>
        <taxon>Cestoda</taxon>
        <taxon>Eucestoda</taxon>
        <taxon>Diphyllobothriidea</taxon>
        <taxon>Diphyllobothriidae</taxon>
        <taxon>Dibothriocephalus</taxon>
    </lineage>
</organism>
<evidence type="ECO:0000313" key="17">
    <source>
        <dbReference type="EMBL" id="VDK81465.1"/>
    </source>
</evidence>
<dbReference type="GO" id="GO:0006749">
    <property type="term" value="P:glutathione metabolic process"/>
    <property type="evidence" value="ECO:0007669"/>
    <property type="project" value="InterPro"/>
</dbReference>
<dbReference type="Gene3D" id="3.60.15.10">
    <property type="entry name" value="Ribonuclease Z/Hydroxyacylglutathione hydrolase-like"/>
    <property type="match status" value="1"/>
</dbReference>
<sequence>MAIGGPFIFRQLFDAKSFTYTYLIGDATSREALIIDPVLEKAERDIDLVKELDLRLLYAINTHVHADHVTGTRNLKQAIEGCQSVISVLSKAKADMVFNDGDILHCGGIELECRSTPGHTPGCTTFVLHSVGAAFTGDALFVRGCGRTDFQEGSAEQLYDSVHSKVLSLPRNYFLFPGHDYTGRMMTTVDEERRLNPRFTKSKAEFIEIMNNLNLPRPKLMDHAEPLNMACGVPNE</sequence>
<keyword evidence="10" id="KW-0496">Mitochondrion</keyword>
<reference evidence="17 18" key="1">
    <citation type="submission" date="2018-11" db="EMBL/GenBank/DDBJ databases">
        <authorList>
            <consortium name="Pathogen Informatics"/>
        </authorList>
    </citation>
    <scope>NUCLEOTIDE SEQUENCE [LARGE SCALE GENOMIC DNA]</scope>
</reference>
<evidence type="ECO:0000256" key="5">
    <source>
        <dbReference type="ARBA" id="ARBA00022946"/>
    </source>
</evidence>
<evidence type="ECO:0000259" key="16">
    <source>
        <dbReference type="SMART" id="SM00849"/>
    </source>
</evidence>
<gene>
    <name evidence="17" type="ORF">DILT_LOCUS3235</name>
</gene>
<comment type="subcellular location">
    <subcellularLocation>
        <location evidence="2">Mitochondrion</location>
    </subcellularLocation>
</comment>
<comment type="similarity">
    <text evidence="3">Belongs to the metallo-beta-lactamase superfamily. Glyoxalase II family.</text>
</comment>
<dbReference type="GO" id="GO:0046872">
    <property type="term" value="F:metal ion binding"/>
    <property type="evidence" value="ECO:0007669"/>
    <property type="project" value="UniProtKB-KW"/>
</dbReference>
<comment type="subunit">
    <text evidence="12">Homodimer. Monomer. Interacts with TST. May interact with RELA.</text>
</comment>
<name>A0A3P6TKF3_DIBLA</name>
<evidence type="ECO:0000313" key="18">
    <source>
        <dbReference type="Proteomes" id="UP000281553"/>
    </source>
</evidence>
<dbReference type="PANTHER" id="PTHR43084:SF1">
    <property type="entry name" value="PERSULFIDE DIOXYGENASE ETHE1, MITOCHONDRIAL"/>
    <property type="match status" value="1"/>
</dbReference>
<dbReference type="CDD" id="cd07724">
    <property type="entry name" value="POD-like_MBL-fold"/>
    <property type="match status" value="1"/>
</dbReference>
<keyword evidence="6" id="KW-0223">Dioxygenase</keyword>
<dbReference type="FunFam" id="3.60.15.10:FF:000013">
    <property type="entry name" value="Persulfide dioxygenase ETHE1, mitochondrial"/>
    <property type="match status" value="1"/>
</dbReference>
<evidence type="ECO:0000256" key="1">
    <source>
        <dbReference type="ARBA" id="ARBA00001954"/>
    </source>
</evidence>
<dbReference type="InterPro" id="IPR036866">
    <property type="entry name" value="RibonucZ/Hydroxyglut_hydro"/>
</dbReference>
<evidence type="ECO:0000256" key="11">
    <source>
        <dbReference type="ARBA" id="ARBA00050990"/>
    </source>
</evidence>
<keyword evidence="7" id="KW-0007">Acetylation</keyword>
<protein>
    <recommendedName>
        <fullName evidence="14">Persulfide dioxygenase ETHE1, mitochondrial</fullName>
        <ecNumber evidence="13">1.13.11.18</ecNumber>
    </recommendedName>
    <alternativeName>
        <fullName evidence="15">Sulfur dioxygenase ETHE1</fullName>
    </alternativeName>
</protein>
<evidence type="ECO:0000256" key="7">
    <source>
        <dbReference type="ARBA" id="ARBA00022990"/>
    </source>
</evidence>
<proteinExistence type="inferred from homology"/>
<dbReference type="AlphaFoldDB" id="A0A3P6TKF3"/>
<dbReference type="InterPro" id="IPR001279">
    <property type="entry name" value="Metallo-B-lactamas"/>
</dbReference>
<evidence type="ECO:0000256" key="8">
    <source>
        <dbReference type="ARBA" id="ARBA00023002"/>
    </source>
</evidence>